<proteinExistence type="inferred from homology"/>
<dbReference type="InterPro" id="IPR032259">
    <property type="entry name" value="HIBYL-CoA-H"/>
</dbReference>
<dbReference type="PANTHER" id="PTHR43176:SF6">
    <property type="entry name" value="3-HYDROXYISOBUTYRYL-COA HYDROLASE"/>
    <property type="match status" value="1"/>
</dbReference>
<evidence type="ECO:0000313" key="4">
    <source>
        <dbReference type="EMBL" id="KAF5956585.1"/>
    </source>
</evidence>
<evidence type="ECO:0000313" key="5">
    <source>
        <dbReference type="Proteomes" id="UP000593564"/>
    </source>
</evidence>
<dbReference type="InterPro" id="IPR045004">
    <property type="entry name" value="ECH_dom"/>
</dbReference>
<evidence type="ECO:0000256" key="2">
    <source>
        <dbReference type="RuleBase" id="RU369070"/>
    </source>
</evidence>
<keyword evidence="5" id="KW-1185">Reference proteome</keyword>
<organism evidence="4 5">
    <name type="scientific">Camellia sinensis</name>
    <name type="common">Tea plant</name>
    <name type="synonym">Thea sinensis</name>
    <dbReference type="NCBI Taxonomy" id="4442"/>
    <lineage>
        <taxon>Eukaryota</taxon>
        <taxon>Viridiplantae</taxon>
        <taxon>Streptophyta</taxon>
        <taxon>Embryophyta</taxon>
        <taxon>Tracheophyta</taxon>
        <taxon>Spermatophyta</taxon>
        <taxon>Magnoliopsida</taxon>
        <taxon>eudicotyledons</taxon>
        <taxon>Gunneridae</taxon>
        <taxon>Pentapetalae</taxon>
        <taxon>asterids</taxon>
        <taxon>Ericales</taxon>
        <taxon>Theaceae</taxon>
        <taxon>Camellia</taxon>
    </lineage>
</organism>
<reference evidence="5" key="1">
    <citation type="journal article" date="2020" name="Nat. Commun.">
        <title>Genome assembly of wild tea tree DASZ reveals pedigree and selection history of tea varieties.</title>
        <authorList>
            <person name="Zhang W."/>
            <person name="Zhang Y."/>
            <person name="Qiu H."/>
            <person name="Guo Y."/>
            <person name="Wan H."/>
            <person name="Zhang X."/>
            <person name="Scossa F."/>
            <person name="Alseekh S."/>
            <person name="Zhang Q."/>
            <person name="Wang P."/>
            <person name="Xu L."/>
            <person name="Schmidt M.H."/>
            <person name="Jia X."/>
            <person name="Li D."/>
            <person name="Zhu A."/>
            <person name="Guo F."/>
            <person name="Chen W."/>
            <person name="Ni D."/>
            <person name="Usadel B."/>
            <person name="Fernie A.R."/>
            <person name="Wen W."/>
        </authorList>
    </citation>
    <scope>NUCLEOTIDE SEQUENCE [LARGE SCALE GENOMIC DNA]</scope>
    <source>
        <strain evidence="5">cv. G240</strain>
    </source>
</reference>
<dbReference type="InterPro" id="IPR029045">
    <property type="entry name" value="ClpP/crotonase-like_dom_sf"/>
</dbReference>
<evidence type="ECO:0000259" key="3">
    <source>
        <dbReference type="Pfam" id="PF16113"/>
    </source>
</evidence>
<sequence length="384" mass="43399">MALSFQKELNQVLFEENAGVRKVILNRPKKLNILNYEMVCQMLKKLEAYENDPTVKLVILKGNGKAFCAGGDVTAVITFITTGHWSFGASFYRKQLALDYLLGTYKKPLVSLINGFVMGGGAGISMHATFRIVTEKTVFAMPETSIGLFPDVGASHFLSRLPGFFGEYLGLTGARLDGIEMLTCGLATHFVNSKDLDSLEIALNAAGYSDTLDIMTISKIINKFVQKVHIKQDSSYRRLEIINKCFSRETVEEILSSLEKLVVNNEETWIIEAINSMKSASPTSLKIFLRSIREGRTQKLKQCLVREFNVLCHIMRRTIHDDFFEGSRAMFFDKDKRPQWKPSKLEQVSEEMVNQCSNNIDDDDWVTLQIPTRSMPTFTVQSKI</sequence>
<gene>
    <name evidence="4" type="ORF">HYC85_003810</name>
</gene>
<comment type="caution">
    <text evidence="4">The sequence shown here is derived from an EMBL/GenBank/DDBJ whole genome shotgun (WGS) entry which is preliminary data.</text>
</comment>
<keyword evidence="1 2" id="KW-0378">Hydrolase</keyword>
<protein>
    <recommendedName>
        <fullName evidence="2">3-hydroxyisobutyryl-CoA hydrolase</fullName>
        <shortName evidence="2">HIB-CoA hydrolase</shortName>
        <shortName evidence="2">HIBYL-CoA-H</shortName>
        <ecNumber evidence="2">3.1.2.4</ecNumber>
    </recommendedName>
    <alternativeName>
        <fullName evidence="2">3-hydroxyisobutyryl-coenzyme A hydrolase</fullName>
    </alternativeName>
</protein>
<accession>A0A7J7HVQ3</accession>
<dbReference type="Proteomes" id="UP000593564">
    <property type="component" value="Unassembled WGS sequence"/>
</dbReference>
<dbReference type="AlphaFoldDB" id="A0A7J7HVQ3"/>
<feature type="domain" description="Enoyl-CoA hydratase/isomerase" evidence="3">
    <location>
        <begin position="21"/>
        <end position="356"/>
    </location>
</feature>
<comment type="similarity">
    <text evidence="2">Belongs to the enoyl-CoA hydratase/isomerase family.</text>
</comment>
<dbReference type="PANTHER" id="PTHR43176">
    <property type="entry name" value="3-HYDROXYISOBUTYRYL-COA HYDROLASE-RELATED"/>
    <property type="match status" value="1"/>
</dbReference>
<name>A0A7J7HVQ3_CAMSI</name>
<dbReference type="FunFam" id="3.90.226.10:FF:000027">
    <property type="entry name" value="Probable 3-hydroxyisobutyryl-CoA hydrolase 2"/>
    <property type="match status" value="1"/>
</dbReference>
<dbReference type="SUPFAM" id="SSF52096">
    <property type="entry name" value="ClpP/crotonase"/>
    <property type="match status" value="1"/>
</dbReference>
<dbReference type="Pfam" id="PF16113">
    <property type="entry name" value="ECH_2"/>
    <property type="match status" value="1"/>
</dbReference>
<dbReference type="GO" id="GO:0006574">
    <property type="term" value="P:L-valine catabolic process"/>
    <property type="evidence" value="ECO:0007669"/>
    <property type="project" value="UniProtKB-UniRule"/>
</dbReference>
<comment type="function">
    <text evidence="2">Hydrolyzes 3-hydroxyisobutyryl-CoA (HIBYL-CoA), a saline catabolite. Has high activity toward isobutyryl-CoA. Could be an isobutyryl-CoA dehydrogenase that functions in valine catabolism.</text>
</comment>
<dbReference type="EMBL" id="JACBKZ010000002">
    <property type="protein sequence ID" value="KAF5956585.1"/>
    <property type="molecule type" value="Genomic_DNA"/>
</dbReference>
<dbReference type="NCBIfam" id="NF004127">
    <property type="entry name" value="PRK05617.1"/>
    <property type="match status" value="1"/>
</dbReference>
<dbReference type="EC" id="3.1.2.4" evidence="2"/>
<evidence type="ECO:0000256" key="1">
    <source>
        <dbReference type="ARBA" id="ARBA00022801"/>
    </source>
</evidence>
<reference evidence="4 5" key="2">
    <citation type="submission" date="2020-07" db="EMBL/GenBank/DDBJ databases">
        <title>Genome assembly of wild tea tree DASZ reveals pedigree and selection history of tea varieties.</title>
        <authorList>
            <person name="Zhang W."/>
        </authorList>
    </citation>
    <scope>NUCLEOTIDE SEQUENCE [LARGE SCALE GENOMIC DNA]</scope>
    <source>
        <strain evidence="5">cv. G240</strain>
        <tissue evidence="4">Leaf</tissue>
    </source>
</reference>
<comment type="catalytic activity">
    <reaction evidence="2">
        <text>3-hydroxy-2-methylpropanoyl-CoA + H2O = 3-hydroxy-2-methylpropanoate + CoA + H(+)</text>
        <dbReference type="Rhea" id="RHEA:20888"/>
        <dbReference type="ChEBI" id="CHEBI:11805"/>
        <dbReference type="ChEBI" id="CHEBI:15377"/>
        <dbReference type="ChEBI" id="CHEBI:15378"/>
        <dbReference type="ChEBI" id="CHEBI:57287"/>
        <dbReference type="ChEBI" id="CHEBI:57340"/>
        <dbReference type="EC" id="3.1.2.4"/>
    </reaction>
</comment>
<comment type="pathway">
    <text evidence="2">Amino-acid degradation; L-valine degradation.</text>
</comment>
<dbReference type="Gene3D" id="3.90.226.10">
    <property type="entry name" value="2-enoyl-CoA Hydratase, Chain A, domain 1"/>
    <property type="match status" value="1"/>
</dbReference>
<dbReference type="GO" id="GO:0003860">
    <property type="term" value="F:3-hydroxyisobutyryl-CoA hydrolase activity"/>
    <property type="evidence" value="ECO:0007669"/>
    <property type="project" value="UniProtKB-UniRule"/>
</dbReference>
<dbReference type="CDD" id="cd06558">
    <property type="entry name" value="crotonase-like"/>
    <property type="match status" value="1"/>
</dbReference>